<dbReference type="AlphaFoldDB" id="A0A1Y2E489"/>
<feature type="domain" description="Myb-like" evidence="2">
    <location>
        <begin position="1"/>
        <end position="38"/>
    </location>
</feature>
<dbReference type="GeneID" id="63779884"/>
<dbReference type="Proteomes" id="UP000193689">
    <property type="component" value="Unassembled WGS sequence"/>
</dbReference>
<dbReference type="PROSITE" id="PS51294">
    <property type="entry name" value="HTH_MYB"/>
    <property type="match status" value="3"/>
</dbReference>
<gene>
    <name evidence="4" type="ORF">BCR38DRAFT_483817</name>
</gene>
<name>A0A1Y2E489_9PEZI</name>
<protein>
    <submittedName>
        <fullName evidence="4">Homeodomain-like protein</fullName>
    </submittedName>
</protein>
<evidence type="ECO:0000256" key="1">
    <source>
        <dbReference type="SAM" id="MobiDB-lite"/>
    </source>
</evidence>
<dbReference type="GO" id="GO:0045944">
    <property type="term" value="P:positive regulation of transcription by RNA polymerase II"/>
    <property type="evidence" value="ECO:0007669"/>
    <property type="project" value="TreeGrafter"/>
</dbReference>
<dbReference type="SMART" id="SM00717">
    <property type="entry name" value="SANT"/>
    <property type="match status" value="3"/>
</dbReference>
<feature type="domain" description="HTH myb-type" evidence="3">
    <location>
        <begin position="38"/>
        <end position="83"/>
    </location>
</feature>
<evidence type="ECO:0000313" key="4">
    <source>
        <dbReference type="EMBL" id="ORY66164.1"/>
    </source>
</evidence>
<dbReference type="PANTHER" id="PTHR45614:SF265">
    <property type="entry name" value="MYB-LIKE DOMAIN-CONTAINING PROTEIN-RELATED"/>
    <property type="match status" value="1"/>
</dbReference>
<dbReference type="InterPro" id="IPR017930">
    <property type="entry name" value="Myb_dom"/>
</dbReference>
<dbReference type="Pfam" id="PF13921">
    <property type="entry name" value="Myb_DNA-bind_6"/>
    <property type="match status" value="1"/>
</dbReference>
<dbReference type="GO" id="GO:0005634">
    <property type="term" value="C:nucleus"/>
    <property type="evidence" value="ECO:0007669"/>
    <property type="project" value="TreeGrafter"/>
</dbReference>
<dbReference type="OrthoDB" id="2143914at2759"/>
<dbReference type="InterPro" id="IPR050560">
    <property type="entry name" value="MYB_TF"/>
</dbReference>
<dbReference type="Pfam" id="PF00249">
    <property type="entry name" value="Myb_DNA-binding"/>
    <property type="match status" value="1"/>
</dbReference>
<comment type="caution">
    <text evidence="4">The sequence shown here is derived from an EMBL/GenBank/DDBJ whole genome shotgun (WGS) entry which is preliminary data.</text>
</comment>
<dbReference type="EMBL" id="MCFJ01000005">
    <property type="protein sequence ID" value="ORY66164.1"/>
    <property type="molecule type" value="Genomic_DNA"/>
</dbReference>
<dbReference type="InterPro" id="IPR001005">
    <property type="entry name" value="SANT/Myb"/>
</dbReference>
<keyword evidence="5" id="KW-1185">Reference proteome</keyword>
<keyword evidence="4" id="KW-0371">Homeobox</keyword>
<dbReference type="InterPro" id="IPR009057">
    <property type="entry name" value="Homeodomain-like_sf"/>
</dbReference>
<keyword evidence="4" id="KW-0238">DNA-binding</keyword>
<accession>A0A1Y2E489</accession>
<feature type="compositionally biased region" description="Polar residues" evidence="1">
    <location>
        <begin position="140"/>
        <end position="164"/>
    </location>
</feature>
<dbReference type="GO" id="GO:0000278">
    <property type="term" value="P:mitotic cell cycle"/>
    <property type="evidence" value="ECO:0007669"/>
    <property type="project" value="TreeGrafter"/>
</dbReference>
<proteinExistence type="predicted"/>
<dbReference type="STRING" id="1141098.A0A1Y2E489"/>
<dbReference type="Gene3D" id="1.10.10.60">
    <property type="entry name" value="Homeodomain-like"/>
    <property type="match status" value="3"/>
</dbReference>
<dbReference type="PANTHER" id="PTHR45614">
    <property type="entry name" value="MYB PROTEIN-RELATED"/>
    <property type="match status" value="1"/>
</dbReference>
<evidence type="ECO:0000259" key="2">
    <source>
        <dbReference type="PROSITE" id="PS50090"/>
    </source>
</evidence>
<feature type="region of interest" description="Disordered" evidence="1">
    <location>
        <begin position="138"/>
        <end position="219"/>
    </location>
</feature>
<dbReference type="CDD" id="cd00167">
    <property type="entry name" value="SANT"/>
    <property type="match status" value="3"/>
</dbReference>
<feature type="domain" description="HTH myb-type" evidence="3">
    <location>
        <begin position="1"/>
        <end position="37"/>
    </location>
</feature>
<reference evidence="4 5" key="1">
    <citation type="submission" date="2016-07" db="EMBL/GenBank/DDBJ databases">
        <title>Pervasive Adenine N6-methylation of Active Genes in Fungi.</title>
        <authorList>
            <consortium name="DOE Joint Genome Institute"/>
            <person name="Mondo S.J."/>
            <person name="Dannebaum R.O."/>
            <person name="Kuo R.C."/>
            <person name="Labutti K."/>
            <person name="Haridas S."/>
            <person name="Kuo A."/>
            <person name="Salamov A."/>
            <person name="Ahrendt S.R."/>
            <person name="Lipzen A."/>
            <person name="Sullivan W."/>
            <person name="Andreopoulos W.B."/>
            <person name="Clum A."/>
            <person name="Lindquist E."/>
            <person name="Daum C."/>
            <person name="Ramamoorthy G.K."/>
            <person name="Gryganskyi A."/>
            <person name="Culley D."/>
            <person name="Magnuson J.K."/>
            <person name="James T.Y."/>
            <person name="O'Malley M.A."/>
            <person name="Stajich J.E."/>
            <person name="Spatafora J.W."/>
            <person name="Visel A."/>
            <person name="Grigoriev I.V."/>
        </authorList>
    </citation>
    <scope>NUCLEOTIDE SEQUENCE [LARGE SCALE GENOMIC DNA]</scope>
    <source>
        <strain evidence="4 5">CBS 129021</strain>
    </source>
</reference>
<dbReference type="GO" id="GO:0000978">
    <property type="term" value="F:RNA polymerase II cis-regulatory region sequence-specific DNA binding"/>
    <property type="evidence" value="ECO:0007669"/>
    <property type="project" value="TreeGrafter"/>
</dbReference>
<feature type="domain" description="Myb-like" evidence="2">
    <location>
        <begin position="84"/>
        <end position="130"/>
    </location>
</feature>
<dbReference type="PROSITE" id="PS50090">
    <property type="entry name" value="MYB_LIKE"/>
    <property type="match status" value="3"/>
</dbReference>
<evidence type="ECO:0000313" key="5">
    <source>
        <dbReference type="Proteomes" id="UP000193689"/>
    </source>
</evidence>
<sequence>MSRETVREHGSVQNWNDIALLLPGRTNKDCRKRWSKVQMDIRKGAWTPEEDARLQQAVQQLGFNYLVQSRNADQCAKRWQHVLGPDFKHSPWTPEEDRRLREAIGRYGKNWKQIGLTDLPDRSTHDIRNRSLVLGRRSRNSLSKRSITTQHPTRSFNESSSMTYGMTYGIDQNKGDEDACDEGPECDYTDSAGLHQAQEPSRIAATQQESTLDPELRFD</sequence>
<organism evidence="4 5">
    <name type="scientific">Pseudomassariella vexata</name>
    <dbReference type="NCBI Taxonomy" id="1141098"/>
    <lineage>
        <taxon>Eukaryota</taxon>
        <taxon>Fungi</taxon>
        <taxon>Dikarya</taxon>
        <taxon>Ascomycota</taxon>
        <taxon>Pezizomycotina</taxon>
        <taxon>Sordariomycetes</taxon>
        <taxon>Xylariomycetidae</taxon>
        <taxon>Amphisphaeriales</taxon>
        <taxon>Pseudomassariaceae</taxon>
        <taxon>Pseudomassariella</taxon>
    </lineage>
</organism>
<feature type="domain" description="Myb-like" evidence="2">
    <location>
        <begin position="40"/>
        <end position="83"/>
    </location>
</feature>
<feature type="compositionally biased region" description="Acidic residues" evidence="1">
    <location>
        <begin position="178"/>
        <end position="188"/>
    </location>
</feature>
<dbReference type="SUPFAM" id="SSF46689">
    <property type="entry name" value="Homeodomain-like"/>
    <property type="match status" value="2"/>
</dbReference>
<dbReference type="RefSeq" id="XP_040717128.1">
    <property type="nucleotide sequence ID" value="XM_040863672.1"/>
</dbReference>
<evidence type="ECO:0000259" key="3">
    <source>
        <dbReference type="PROSITE" id="PS51294"/>
    </source>
</evidence>
<dbReference type="InParanoid" id="A0A1Y2E489"/>
<feature type="domain" description="HTH myb-type" evidence="3">
    <location>
        <begin position="84"/>
        <end position="139"/>
    </location>
</feature>
<dbReference type="GO" id="GO:0000981">
    <property type="term" value="F:DNA-binding transcription factor activity, RNA polymerase II-specific"/>
    <property type="evidence" value="ECO:0007669"/>
    <property type="project" value="TreeGrafter"/>
</dbReference>